<feature type="compositionally biased region" description="Basic and acidic residues" evidence="1">
    <location>
        <begin position="22"/>
        <end position="42"/>
    </location>
</feature>
<evidence type="ECO:0000313" key="3">
    <source>
        <dbReference type="Proteomes" id="UP000712600"/>
    </source>
</evidence>
<dbReference type="AlphaFoldDB" id="A0A8S9SBG3"/>
<evidence type="ECO:0000256" key="1">
    <source>
        <dbReference type="SAM" id="MobiDB-lite"/>
    </source>
</evidence>
<feature type="region of interest" description="Disordered" evidence="1">
    <location>
        <begin position="1"/>
        <end position="48"/>
    </location>
</feature>
<dbReference type="EMBL" id="QGKX02000004">
    <property type="protein sequence ID" value="KAF3598661.1"/>
    <property type="molecule type" value="Genomic_DNA"/>
</dbReference>
<evidence type="ECO:0000313" key="2">
    <source>
        <dbReference type="EMBL" id="KAF3598661.1"/>
    </source>
</evidence>
<protein>
    <submittedName>
        <fullName evidence="2">Uncharacterized protein</fullName>
    </submittedName>
</protein>
<proteinExistence type="predicted"/>
<name>A0A8S9SBG3_BRACR</name>
<sequence>MEIELSAMTHPGWAHAGSRSRAHNEPDRHSDMGRRTRGDLPARMKWSRSTFQRELGSRGLWPMTSTRVETFP</sequence>
<dbReference type="Proteomes" id="UP000712600">
    <property type="component" value="Unassembled WGS sequence"/>
</dbReference>
<reference evidence="2" key="1">
    <citation type="submission" date="2019-12" db="EMBL/GenBank/DDBJ databases">
        <title>Genome sequencing and annotation of Brassica cretica.</title>
        <authorList>
            <person name="Studholme D.J."/>
            <person name="Sarris P."/>
        </authorList>
    </citation>
    <scope>NUCLEOTIDE SEQUENCE</scope>
    <source>
        <strain evidence="2">PFS-109/04</strain>
        <tissue evidence="2">Leaf</tissue>
    </source>
</reference>
<comment type="caution">
    <text evidence="2">The sequence shown here is derived from an EMBL/GenBank/DDBJ whole genome shotgun (WGS) entry which is preliminary data.</text>
</comment>
<organism evidence="2 3">
    <name type="scientific">Brassica cretica</name>
    <name type="common">Mustard</name>
    <dbReference type="NCBI Taxonomy" id="69181"/>
    <lineage>
        <taxon>Eukaryota</taxon>
        <taxon>Viridiplantae</taxon>
        <taxon>Streptophyta</taxon>
        <taxon>Embryophyta</taxon>
        <taxon>Tracheophyta</taxon>
        <taxon>Spermatophyta</taxon>
        <taxon>Magnoliopsida</taxon>
        <taxon>eudicotyledons</taxon>
        <taxon>Gunneridae</taxon>
        <taxon>Pentapetalae</taxon>
        <taxon>rosids</taxon>
        <taxon>malvids</taxon>
        <taxon>Brassicales</taxon>
        <taxon>Brassicaceae</taxon>
        <taxon>Brassiceae</taxon>
        <taxon>Brassica</taxon>
    </lineage>
</organism>
<gene>
    <name evidence="2" type="ORF">F2Q69_00034513</name>
</gene>
<accession>A0A8S9SBG3</accession>